<feature type="transmembrane region" description="Helical" evidence="4">
    <location>
        <begin position="97"/>
        <end position="120"/>
    </location>
</feature>
<dbReference type="EMBL" id="AUSU01005701">
    <property type="protein sequence ID" value="EPS63095.1"/>
    <property type="molecule type" value="Genomic_DNA"/>
</dbReference>
<gene>
    <name evidence="5" type="ORF">M569_11691</name>
</gene>
<dbReference type="GO" id="GO:0098542">
    <property type="term" value="P:defense response to other organism"/>
    <property type="evidence" value="ECO:0007669"/>
    <property type="project" value="InterPro"/>
</dbReference>
<protein>
    <submittedName>
        <fullName evidence="5">Uncharacterized protein</fullName>
    </submittedName>
</protein>
<name>S8C8G5_9LAMI</name>
<dbReference type="PANTHER" id="PTHR31234:SF2">
    <property type="entry name" value="OS05G0199100 PROTEIN"/>
    <property type="match status" value="1"/>
</dbReference>
<feature type="region of interest" description="Disordered" evidence="3">
    <location>
        <begin position="1"/>
        <end position="90"/>
    </location>
</feature>
<feature type="compositionally biased region" description="Polar residues" evidence="3">
    <location>
        <begin position="24"/>
        <end position="38"/>
    </location>
</feature>
<dbReference type="Proteomes" id="UP000015453">
    <property type="component" value="Unassembled WGS sequence"/>
</dbReference>
<keyword evidence="6" id="KW-1185">Reference proteome</keyword>
<dbReference type="OrthoDB" id="903824at2759"/>
<organism evidence="5 6">
    <name type="scientific">Genlisea aurea</name>
    <dbReference type="NCBI Taxonomy" id="192259"/>
    <lineage>
        <taxon>Eukaryota</taxon>
        <taxon>Viridiplantae</taxon>
        <taxon>Streptophyta</taxon>
        <taxon>Embryophyta</taxon>
        <taxon>Tracheophyta</taxon>
        <taxon>Spermatophyta</taxon>
        <taxon>Magnoliopsida</taxon>
        <taxon>eudicotyledons</taxon>
        <taxon>Gunneridae</taxon>
        <taxon>Pentapetalae</taxon>
        <taxon>asterids</taxon>
        <taxon>lamiids</taxon>
        <taxon>Lamiales</taxon>
        <taxon>Lentibulariaceae</taxon>
        <taxon>Genlisea</taxon>
    </lineage>
</organism>
<evidence type="ECO:0000313" key="6">
    <source>
        <dbReference type="Proteomes" id="UP000015453"/>
    </source>
</evidence>
<keyword evidence="4" id="KW-1133">Transmembrane helix</keyword>
<keyword evidence="4" id="KW-0812">Transmembrane</keyword>
<evidence type="ECO:0000313" key="5">
    <source>
        <dbReference type="EMBL" id="EPS63095.1"/>
    </source>
</evidence>
<dbReference type="PANTHER" id="PTHR31234">
    <property type="entry name" value="LATE EMBRYOGENESIS ABUNDANT (LEA) HYDROXYPROLINE-RICH GLYCOPROTEIN FAMILY"/>
    <property type="match status" value="1"/>
</dbReference>
<accession>S8C8G5</accession>
<feature type="compositionally biased region" description="Acidic residues" evidence="3">
    <location>
        <begin position="69"/>
        <end position="86"/>
    </location>
</feature>
<comment type="caution">
    <text evidence="5">The sequence shown here is derived from an EMBL/GenBank/DDBJ whole genome shotgun (WGS) entry which is preliminary data.</text>
</comment>
<dbReference type="AlphaFoldDB" id="S8C8G5"/>
<reference evidence="5 6" key="1">
    <citation type="journal article" date="2013" name="BMC Genomics">
        <title>The miniature genome of a carnivorous plant Genlisea aurea contains a low number of genes and short non-coding sequences.</title>
        <authorList>
            <person name="Leushkin E.V."/>
            <person name="Sutormin R.A."/>
            <person name="Nabieva E.R."/>
            <person name="Penin A.A."/>
            <person name="Kondrashov A.S."/>
            <person name="Logacheva M.D."/>
        </authorList>
    </citation>
    <scope>NUCLEOTIDE SEQUENCE [LARGE SCALE GENOMIC DNA]</scope>
</reference>
<dbReference type="InterPro" id="IPR044839">
    <property type="entry name" value="NDR1-like"/>
</dbReference>
<evidence type="ECO:0000256" key="1">
    <source>
        <dbReference type="ARBA" id="ARBA00004370"/>
    </source>
</evidence>
<evidence type="ECO:0000256" key="4">
    <source>
        <dbReference type="SAM" id="Phobius"/>
    </source>
</evidence>
<dbReference type="GO" id="GO:0005886">
    <property type="term" value="C:plasma membrane"/>
    <property type="evidence" value="ECO:0007669"/>
    <property type="project" value="TreeGrafter"/>
</dbReference>
<comment type="subcellular location">
    <subcellularLocation>
        <location evidence="1">Membrane</location>
    </subcellularLocation>
</comment>
<keyword evidence="2 4" id="KW-0472">Membrane</keyword>
<proteinExistence type="predicted"/>
<sequence length="284" mass="30928">HAKAESEVTSLAPESPNREAYYVQSPSRESNSFRSTPIHTPLGSPARASSSSSFKIGSQKSNRRHDGTEFDAIEEETLLEDDDDDTEGRRTRRSCRCYSLAFAVGFLALFSFFALVLFAVSRNQKPIVSMKSIVFDSFVIQAGTDATGVSTDMVTMNSTVKFHFLNKGSFFGVGVTSTPLDLSYSALTLAVGSVDEFYQGRKSGKIVTVAVTGREIPLYGGGADLRSQNGAPVPLTISFTLRSRGYVLGRLVKPKFYNRILCSVIMDPALMNLPLPLGPNCSYN</sequence>
<feature type="compositionally biased region" description="Low complexity" evidence="3">
    <location>
        <begin position="43"/>
        <end position="60"/>
    </location>
</feature>
<evidence type="ECO:0000256" key="3">
    <source>
        <dbReference type="SAM" id="MobiDB-lite"/>
    </source>
</evidence>
<feature type="non-terminal residue" evidence="5">
    <location>
        <position position="1"/>
    </location>
</feature>
<evidence type="ECO:0000256" key="2">
    <source>
        <dbReference type="ARBA" id="ARBA00023136"/>
    </source>
</evidence>